<sequence length="106" mass="11692">MVIALLAPKVLPPVQAPPVEASPIVEELDDVVVIVEVPSGHVEPMISWSPSMSELVYDMSVLEKGYQSFTDLHQAWFDKITTTNAKKNATLKCLQVAIDLKKEAME</sequence>
<protein>
    <submittedName>
        <fullName evidence="1">Uncharacterized protein</fullName>
    </submittedName>
</protein>
<gene>
    <name evidence="1" type="ORF">COCNU_13G006680</name>
</gene>
<evidence type="ECO:0000313" key="2">
    <source>
        <dbReference type="Proteomes" id="UP000797356"/>
    </source>
</evidence>
<reference evidence="1" key="1">
    <citation type="journal article" date="2017" name="Gigascience">
        <title>The genome draft of coconut (Cocos nucifera).</title>
        <authorList>
            <person name="Xiao Y."/>
            <person name="Xu P."/>
            <person name="Fan H."/>
            <person name="Baudouin L."/>
            <person name="Xia W."/>
            <person name="Bocs S."/>
            <person name="Xu J."/>
            <person name="Li Q."/>
            <person name="Guo A."/>
            <person name="Zhou L."/>
            <person name="Li J."/>
            <person name="Wu Y."/>
            <person name="Ma Z."/>
            <person name="Armero A."/>
            <person name="Issali A.E."/>
            <person name="Liu N."/>
            <person name="Peng M."/>
            <person name="Yang Y."/>
        </authorList>
    </citation>
    <scope>NUCLEOTIDE SEQUENCE</scope>
    <source>
        <tissue evidence="1">Spear leaf of Hainan Tall coconut</tissue>
    </source>
</reference>
<evidence type="ECO:0000313" key="1">
    <source>
        <dbReference type="EMBL" id="KAG1366878.1"/>
    </source>
</evidence>
<proteinExistence type="predicted"/>
<name>A0A8K0IU12_COCNU</name>
<comment type="caution">
    <text evidence="1">The sequence shown here is derived from an EMBL/GenBank/DDBJ whole genome shotgun (WGS) entry which is preliminary data.</text>
</comment>
<organism evidence="1 2">
    <name type="scientific">Cocos nucifera</name>
    <name type="common">Coconut palm</name>
    <dbReference type="NCBI Taxonomy" id="13894"/>
    <lineage>
        <taxon>Eukaryota</taxon>
        <taxon>Viridiplantae</taxon>
        <taxon>Streptophyta</taxon>
        <taxon>Embryophyta</taxon>
        <taxon>Tracheophyta</taxon>
        <taxon>Spermatophyta</taxon>
        <taxon>Magnoliopsida</taxon>
        <taxon>Liliopsida</taxon>
        <taxon>Arecaceae</taxon>
        <taxon>Arecoideae</taxon>
        <taxon>Cocoseae</taxon>
        <taxon>Attaleinae</taxon>
        <taxon>Cocos</taxon>
    </lineage>
</organism>
<dbReference type="AlphaFoldDB" id="A0A8K0IU12"/>
<reference evidence="1" key="2">
    <citation type="submission" date="2019-07" db="EMBL/GenBank/DDBJ databases">
        <authorList>
            <person name="Yang Y."/>
            <person name="Bocs S."/>
            <person name="Baudouin L."/>
        </authorList>
    </citation>
    <scope>NUCLEOTIDE SEQUENCE</scope>
    <source>
        <tissue evidence="1">Spear leaf of Hainan Tall coconut</tissue>
    </source>
</reference>
<keyword evidence="2" id="KW-1185">Reference proteome</keyword>
<dbReference type="Proteomes" id="UP000797356">
    <property type="component" value="Chromosome 13"/>
</dbReference>
<accession>A0A8K0IU12</accession>
<dbReference type="EMBL" id="CM017884">
    <property type="protein sequence ID" value="KAG1366878.1"/>
    <property type="molecule type" value="Genomic_DNA"/>
</dbReference>